<dbReference type="AlphaFoldDB" id="V8N3K6"/>
<protein>
    <recommendedName>
        <fullName evidence="2">Peptidase M12B propeptide domain-containing protein</fullName>
    </recommendedName>
</protein>
<reference evidence="3 4" key="1">
    <citation type="journal article" date="2013" name="Proc. Natl. Acad. Sci. U.S.A.">
        <title>The king cobra genome reveals dynamic gene evolution and adaptation in the snake venom system.</title>
        <authorList>
            <person name="Vonk F.J."/>
            <person name="Casewell N.R."/>
            <person name="Henkel C.V."/>
            <person name="Heimberg A.M."/>
            <person name="Jansen H.J."/>
            <person name="McCleary R.J."/>
            <person name="Kerkkamp H.M."/>
            <person name="Vos R.A."/>
            <person name="Guerreiro I."/>
            <person name="Calvete J.J."/>
            <person name="Wuster W."/>
            <person name="Woods A.E."/>
            <person name="Logan J.M."/>
            <person name="Harrison R.A."/>
            <person name="Castoe T.A."/>
            <person name="de Koning A.P."/>
            <person name="Pollock D.D."/>
            <person name="Yandell M."/>
            <person name="Calderon D."/>
            <person name="Renjifo C."/>
            <person name="Currier R.B."/>
            <person name="Salgado D."/>
            <person name="Pla D."/>
            <person name="Sanz L."/>
            <person name="Hyder A.S."/>
            <person name="Ribeiro J.M."/>
            <person name="Arntzen J.W."/>
            <person name="van den Thillart G.E."/>
            <person name="Boetzer M."/>
            <person name="Pirovano W."/>
            <person name="Dirks R.P."/>
            <person name="Spaink H.P."/>
            <person name="Duboule D."/>
            <person name="McGlinn E."/>
            <person name="Kini R.M."/>
            <person name="Richardson M.K."/>
        </authorList>
    </citation>
    <scope>NUCLEOTIDE SEQUENCE</scope>
    <source>
        <tissue evidence="3">Blood</tissue>
    </source>
</reference>
<proteinExistence type="predicted"/>
<dbReference type="InterPro" id="IPR002870">
    <property type="entry name" value="Peptidase_M12B_N"/>
</dbReference>
<feature type="domain" description="Peptidase M12B propeptide" evidence="2">
    <location>
        <begin position="2"/>
        <end position="87"/>
    </location>
</feature>
<evidence type="ECO:0000313" key="4">
    <source>
        <dbReference type="Proteomes" id="UP000018936"/>
    </source>
</evidence>
<name>V8N3K6_OPHHA</name>
<comment type="caution">
    <text evidence="3">The sequence shown here is derived from an EMBL/GenBank/DDBJ whole genome shotgun (WGS) entry which is preliminary data.</text>
</comment>
<organism evidence="3 4">
    <name type="scientific">Ophiophagus hannah</name>
    <name type="common">King cobra</name>
    <name type="synonym">Naja hannah</name>
    <dbReference type="NCBI Taxonomy" id="8665"/>
    <lineage>
        <taxon>Eukaryota</taxon>
        <taxon>Metazoa</taxon>
        <taxon>Chordata</taxon>
        <taxon>Craniata</taxon>
        <taxon>Vertebrata</taxon>
        <taxon>Euteleostomi</taxon>
        <taxon>Lepidosauria</taxon>
        <taxon>Squamata</taxon>
        <taxon>Bifurcata</taxon>
        <taxon>Unidentata</taxon>
        <taxon>Episquamata</taxon>
        <taxon>Toxicofera</taxon>
        <taxon>Serpentes</taxon>
        <taxon>Colubroidea</taxon>
        <taxon>Elapidae</taxon>
        <taxon>Elapinae</taxon>
        <taxon>Ophiophagus</taxon>
    </lineage>
</organism>
<accession>V8N3K6</accession>
<evidence type="ECO:0000313" key="3">
    <source>
        <dbReference type="EMBL" id="ETE56127.1"/>
    </source>
</evidence>
<keyword evidence="4" id="KW-1185">Reference proteome</keyword>
<dbReference type="OrthoDB" id="412680at2759"/>
<dbReference type="EMBL" id="AZIM01040225">
    <property type="protein sequence ID" value="ETE56127.1"/>
    <property type="molecule type" value="Genomic_DNA"/>
</dbReference>
<dbReference type="Proteomes" id="UP000018936">
    <property type="component" value="Unassembled WGS sequence"/>
</dbReference>
<keyword evidence="1" id="KW-1015">Disulfide bond</keyword>
<gene>
    <name evidence="3" type="ORF">L345_18163</name>
</gene>
<sequence>MRVDEQGFFLSYNLSHRLLSKRAVFSRIRPGTFYALIHRGQQLRFNLSLNPHLLAPGFVAEKRYGGLSRARIRASSRNPCHMIGSVQDQDKGSGLAALSTCDGLMEVPLAEFLLCSTSGTAIIVL</sequence>
<evidence type="ECO:0000256" key="1">
    <source>
        <dbReference type="ARBA" id="ARBA00023157"/>
    </source>
</evidence>
<evidence type="ECO:0000259" key="2">
    <source>
        <dbReference type="Pfam" id="PF01562"/>
    </source>
</evidence>
<dbReference type="Pfam" id="PF01562">
    <property type="entry name" value="Pep_M12B_propep"/>
    <property type="match status" value="1"/>
</dbReference>